<evidence type="ECO:0000256" key="1">
    <source>
        <dbReference type="SAM" id="Coils"/>
    </source>
</evidence>
<feature type="region of interest" description="Disordered" evidence="2">
    <location>
        <begin position="243"/>
        <end position="272"/>
    </location>
</feature>
<dbReference type="Proteomes" id="UP001228049">
    <property type="component" value="Unassembled WGS sequence"/>
</dbReference>
<keyword evidence="1" id="KW-0175">Coiled coil</keyword>
<protein>
    <submittedName>
        <fullName evidence="3">LINE-1 retrotransposable element ORF1 protein</fullName>
    </submittedName>
</protein>
<feature type="compositionally biased region" description="Basic and acidic residues" evidence="2">
    <location>
        <begin position="244"/>
        <end position="272"/>
    </location>
</feature>
<reference evidence="3" key="1">
    <citation type="submission" date="2023-04" db="EMBL/GenBank/DDBJ databases">
        <title>Chromosome-level genome of Chaenocephalus aceratus.</title>
        <authorList>
            <person name="Park H."/>
        </authorList>
    </citation>
    <scope>NUCLEOTIDE SEQUENCE</scope>
    <source>
        <strain evidence="3">DE</strain>
        <tissue evidence="3">Muscle</tissue>
    </source>
</reference>
<keyword evidence="4" id="KW-1185">Reference proteome</keyword>
<dbReference type="PANTHER" id="PTHR11505">
    <property type="entry name" value="L1 TRANSPOSABLE ELEMENT-RELATED"/>
    <property type="match status" value="1"/>
</dbReference>
<proteinExistence type="predicted"/>
<sequence>MDDTQPDSDSERNGESNLALILKELRELRKDFGQQLSGIKEDISKIGKRVEEAEERINGAETRIQSSEDVLTELVKLQMQTEAKLTDLEGRSRRENVRIHGVKEGAEEGTASVIAFVEDLLTKSLELPSSTALNIEREDVLKRAWQKKGFDFQGKRIQLDHDYEPEVLRKRREYAEAKAALKGRNLRFQTPFPARLRVFYEEGTVVYGSVEEATMDMAKRGIPVTVVKKTTSLLDQISRMTWRSSEKRGNRDTTRANQGFKERLHAYRRQDT</sequence>
<evidence type="ECO:0000313" key="3">
    <source>
        <dbReference type="EMBL" id="KAK1895007.1"/>
    </source>
</evidence>
<dbReference type="InterPro" id="IPR042566">
    <property type="entry name" value="L1_C"/>
</dbReference>
<evidence type="ECO:0000313" key="4">
    <source>
        <dbReference type="Proteomes" id="UP001228049"/>
    </source>
</evidence>
<dbReference type="InterPro" id="IPR004244">
    <property type="entry name" value="Transposase_22"/>
</dbReference>
<dbReference type="EMBL" id="JASDAP010000010">
    <property type="protein sequence ID" value="KAK1895007.1"/>
    <property type="molecule type" value="Genomic_DNA"/>
</dbReference>
<evidence type="ECO:0000256" key="2">
    <source>
        <dbReference type="SAM" id="MobiDB-lite"/>
    </source>
</evidence>
<feature type="coiled-coil region" evidence="1">
    <location>
        <begin position="22"/>
        <end position="70"/>
    </location>
</feature>
<accession>A0AAD9C5T9</accession>
<dbReference type="Gene3D" id="3.30.70.1820">
    <property type="entry name" value="L1 transposable element, RRM domain"/>
    <property type="match status" value="1"/>
</dbReference>
<dbReference type="Gene3D" id="3.30.250.20">
    <property type="entry name" value="L1 transposable element, C-terminal domain"/>
    <property type="match status" value="1"/>
</dbReference>
<name>A0AAD9C5T9_DISEL</name>
<dbReference type="AlphaFoldDB" id="A0AAD9C5T9"/>
<comment type="caution">
    <text evidence="3">The sequence shown here is derived from an EMBL/GenBank/DDBJ whole genome shotgun (WGS) entry which is preliminary data.</text>
</comment>
<organism evidence="3 4">
    <name type="scientific">Dissostichus eleginoides</name>
    <name type="common">Patagonian toothfish</name>
    <name type="synonym">Dissostichus amissus</name>
    <dbReference type="NCBI Taxonomy" id="100907"/>
    <lineage>
        <taxon>Eukaryota</taxon>
        <taxon>Metazoa</taxon>
        <taxon>Chordata</taxon>
        <taxon>Craniata</taxon>
        <taxon>Vertebrata</taxon>
        <taxon>Euteleostomi</taxon>
        <taxon>Actinopterygii</taxon>
        <taxon>Neopterygii</taxon>
        <taxon>Teleostei</taxon>
        <taxon>Neoteleostei</taxon>
        <taxon>Acanthomorphata</taxon>
        <taxon>Eupercaria</taxon>
        <taxon>Perciformes</taxon>
        <taxon>Notothenioidei</taxon>
        <taxon>Nototheniidae</taxon>
        <taxon>Dissostichus</taxon>
    </lineage>
</organism>
<gene>
    <name evidence="3" type="ORF">KUDE01_020462</name>
</gene>